<name>A0ABY9WN82_9BACT</name>
<reference evidence="1 2" key="1">
    <citation type="submission" date="2019-08" db="EMBL/GenBank/DDBJ databases">
        <title>Archangium and Cystobacter genomes.</title>
        <authorList>
            <person name="Chen I.-C.K."/>
            <person name="Wielgoss S."/>
        </authorList>
    </citation>
    <scope>NUCLEOTIDE SEQUENCE [LARGE SCALE GENOMIC DNA]</scope>
    <source>
        <strain evidence="1 2">Cbm 6</strain>
    </source>
</reference>
<evidence type="ECO:0000313" key="1">
    <source>
        <dbReference type="EMBL" id="WNG45249.1"/>
    </source>
</evidence>
<dbReference type="Gene3D" id="3.10.20.30">
    <property type="match status" value="1"/>
</dbReference>
<dbReference type="EMBL" id="CP043494">
    <property type="protein sequence ID" value="WNG45249.1"/>
    <property type="molecule type" value="Genomic_DNA"/>
</dbReference>
<dbReference type="InterPro" id="IPR016155">
    <property type="entry name" value="Mopterin_synth/thiamin_S_b"/>
</dbReference>
<proteinExistence type="predicted"/>
<keyword evidence="2" id="KW-1185">Reference proteome</keyword>
<dbReference type="RefSeq" id="WP_395819647.1">
    <property type="nucleotide sequence ID" value="NZ_CP043494.1"/>
</dbReference>
<dbReference type="SUPFAM" id="SSF54285">
    <property type="entry name" value="MoaD/ThiS"/>
    <property type="match status" value="1"/>
</dbReference>
<gene>
    <name evidence="1" type="ORF">F0U60_14865</name>
</gene>
<accession>A0ABY9WN82</accession>
<protein>
    <submittedName>
        <fullName evidence="1">MoaD/ThiS family protein</fullName>
    </submittedName>
</protein>
<organism evidence="1 2">
    <name type="scientific">Archangium minus</name>
    <dbReference type="NCBI Taxonomy" id="83450"/>
    <lineage>
        <taxon>Bacteria</taxon>
        <taxon>Pseudomonadati</taxon>
        <taxon>Myxococcota</taxon>
        <taxon>Myxococcia</taxon>
        <taxon>Myxococcales</taxon>
        <taxon>Cystobacterineae</taxon>
        <taxon>Archangiaceae</taxon>
        <taxon>Archangium</taxon>
    </lineage>
</organism>
<sequence length="106" mass="11190">MPRALDVTVVVPPSLRALFEGRREITLGVPANTTVGEILETLLRLYPLLRQHFAGDQPVTGGLFVQVALDEPSLEDLSSGGTGLSTGGRLILFSLSRPSPGVRPGA</sequence>
<dbReference type="Proteomes" id="UP001611383">
    <property type="component" value="Chromosome"/>
</dbReference>
<dbReference type="InterPro" id="IPR012675">
    <property type="entry name" value="Beta-grasp_dom_sf"/>
</dbReference>
<evidence type="ECO:0000313" key="2">
    <source>
        <dbReference type="Proteomes" id="UP001611383"/>
    </source>
</evidence>